<reference evidence="1" key="1">
    <citation type="journal article" date="2015" name="Genome Announc.">
        <title>Draft Genome Sequence of Tolypothrix boutellei Strain VB521301.</title>
        <authorList>
            <person name="Chandrababunaidu M.M."/>
            <person name="Singh D."/>
            <person name="Sen D."/>
            <person name="Bhan S."/>
            <person name="Das S."/>
            <person name="Gupta A."/>
            <person name="Adhikary S.P."/>
            <person name="Tripathy S."/>
        </authorList>
    </citation>
    <scope>NUCLEOTIDE SEQUENCE</scope>
    <source>
        <strain evidence="1">VB521301</strain>
    </source>
</reference>
<organism evidence="1">
    <name type="scientific">Tolypothrix bouteillei VB521301</name>
    <dbReference type="NCBI Taxonomy" id="1479485"/>
    <lineage>
        <taxon>Bacteria</taxon>
        <taxon>Bacillati</taxon>
        <taxon>Cyanobacteriota</taxon>
        <taxon>Cyanophyceae</taxon>
        <taxon>Nostocales</taxon>
        <taxon>Tolypothrichaceae</taxon>
        <taxon>Tolypothrix</taxon>
    </lineage>
</organism>
<dbReference type="AlphaFoldDB" id="A0A0C1QRH2"/>
<dbReference type="STRING" id="1479485.DA73_0245345"/>
<sequence length="142" mass="15681">MTSNTTTDVQMHSWTQAFADKSENSFANAFADNVILEASVLVRPIEGRDCVKSVMATASKVYEALTFTHQVESARQTYLEWNAFAFGGQPISGVTVLNKNPDGLIVHIAIHHRPLGAVLRFSSEMGERLKGKIEPDYFYAGN</sequence>
<protein>
    <recommendedName>
        <fullName evidence="2">SnoaL-like domain-containing protein</fullName>
    </recommendedName>
</protein>
<proteinExistence type="predicted"/>
<evidence type="ECO:0000313" key="1">
    <source>
        <dbReference type="EMBL" id="KIE06448.1"/>
    </source>
</evidence>
<dbReference type="InterPro" id="IPR032710">
    <property type="entry name" value="NTF2-like_dom_sf"/>
</dbReference>
<dbReference type="EMBL" id="JHEG02000066">
    <property type="protein sequence ID" value="KIE06448.1"/>
    <property type="molecule type" value="Genomic_DNA"/>
</dbReference>
<gene>
    <name evidence="1" type="ORF">DA73_0245345</name>
</gene>
<name>A0A0C1QRH2_9CYAN</name>
<accession>A0A0C1QRH2</accession>
<comment type="caution">
    <text evidence="1">The sequence shown here is derived from an EMBL/GenBank/DDBJ whole genome shotgun (WGS) entry which is preliminary data.</text>
</comment>
<evidence type="ECO:0008006" key="2">
    <source>
        <dbReference type="Google" id="ProtNLM"/>
    </source>
</evidence>
<dbReference type="Gene3D" id="3.10.450.50">
    <property type="match status" value="1"/>
</dbReference>
<dbReference type="SUPFAM" id="SSF54427">
    <property type="entry name" value="NTF2-like"/>
    <property type="match status" value="1"/>
</dbReference>
<dbReference type="OrthoDB" id="1163083at2"/>